<keyword evidence="3" id="KW-0804">Transcription</keyword>
<evidence type="ECO:0000259" key="4">
    <source>
        <dbReference type="PROSITE" id="PS50043"/>
    </source>
</evidence>
<dbReference type="InterPro" id="IPR027417">
    <property type="entry name" value="P-loop_NTPase"/>
</dbReference>
<dbReference type="PRINTS" id="PR00038">
    <property type="entry name" value="HTHLUXR"/>
</dbReference>
<dbReference type="PROSITE" id="PS50043">
    <property type="entry name" value="HTH_LUXR_2"/>
    <property type="match status" value="1"/>
</dbReference>
<sequence length="882" mass="94083">MERMSAGVTDVHGAEAGPFVAERPRISALLDQAIASTAHPADGSRHGPIVLVSAPANTGKTSAVGGWVRTLRDVSTVEVAVSPAESMERIWRRCHERLEAADTRSAWAAGQLSPGGPSTDFADTAQRLEEGLARSDRPVVMIIDDVDRLTDPVGVHSLDTFIAAVPAHVAVVLIARHDPPMSWHRYARDARFTRLGEDVLSLTAAEIRDVMLRQHTELTDGAAERLLFLTGGWAALVRVAANHLAGRTDIAGALDQLERSPRPVSDYLVGDLITALPADLFDFVSATAVLPEFEVDLADTICAVDAARALRGLVDHDFPVIAVDPASVSRSYTYPGIVRAYLRGELRTRQPAAREQILTTAIAWSVRNRRNRTAIRLALDLDDDRVLEATLLECGLPMAIDGDLNQLLALLDSAHTALSTSPVLPLLHALIACDTDDLDRAATHLDHAVTLAPALGRPHAQRDSMVHLYRTLLVQVSARLRVRDVAELIPALDDPPADATEDLAIVGLIAAGVGWRAVGEHDSAERRFRRALALAEGAARPSLRVRTGTELAALAWYRGDALSMKTLAVQAMSLTRTHPIGAYEIARCASMVAMADYLLGDSGDTAGSAALPFIGQLHEPDAVGALTELSDLIATFDGTAGRHASADRARRILAVMLADDTAPVPSCVLLTSVANMCLEVGRPDWVSEVIAIADRSFGPRPEVRLASAAVQVFHGRWESARRTLAPVLRAVEGLHPHTASSVWTLEAAVACELGETRAAHLALDAALGVAERTGVVAPVVEAGAAVTDALARDAGTFGHLDGLADRVLSLATRRDRVHHAHLTPSEMRVLGMLPSAKTAGEIAELLSVSVNTVKTHMRGVYRKLGVGSRRDAVSVARSTGLI</sequence>
<gene>
    <name evidence="5" type="ORF">IDF66_14480</name>
</gene>
<name>A0ABR7WEG6_9ACTN</name>
<reference evidence="5 6" key="1">
    <citation type="submission" date="2020-09" db="EMBL/GenBank/DDBJ databases">
        <title>Novel species in genus Gordonia.</title>
        <authorList>
            <person name="Zhang G."/>
        </authorList>
    </citation>
    <scope>NUCLEOTIDE SEQUENCE [LARGE SCALE GENOMIC DNA]</scope>
    <source>
        <strain evidence="5 6">ON-33</strain>
    </source>
</reference>
<evidence type="ECO:0000256" key="2">
    <source>
        <dbReference type="ARBA" id="ARBA00023125"/>
    </source>
</evidence>
<protein>
    <recommendedName>
        <fullName evidence="4">HTH luxR-type domain-containing protein</fullName>
    </recommendedName>
</protein>
<evidence type="ECO:0000256" key="1">
    <source>
        <dbReference type="ARBA" id="ARBA00023015"/>
    </source>
</evidence>
<comment type="caution">
    <text evidence="5">The sequence shown here is derived from an EMBL/GenBank/DDBJ whole genome shotgun (WGS) entry which is preliminary data.</text>
</comment>
<dbReference type="InterPro" id="IPR016032">
    <property type="entry name" value="Sig_transdc_resp-reg_C-effctor"/>
</dbReference>
<dbReference type="InterPro" id="IPR000792">
    <property type="entry name" value="Tscrpt_reg_LuxR_C"/>
</dbReference>
<keyword evidence="1" id="KW-0805">Transcription regulation</keyword>
<dbReference type="SUPFAM" id="SSF52540">
    <property type="entry name" value="P-loop containing nucleoside triphosphate hydrolases"/>
    <property type="match status" value="1"/>
</dbReference>
<evidence type="ECO:0000313" key="6">
    <source>
        <dbReference type="Proteomes" id="UP000602395"/>
    </source>
</evidence>
<dbReference type="PANTHER" id="PTHR44688">
    <property type="entry name" value="DNA-BINDING TRANSCRIPTIONAL ACTIVATOR DEVR_DOSR"/>
    <property type="match status" value="1"/>
</dbReference>
<dbReference type="InterPro" id="IPR011990">
    <property type="entry name" value="TPR-like_helical_dom_sf"/>
</dbReference>
<dbReference type="Gene3D" id="1.10.10.10">
    <property type="entry name" value="Winged helix-like DNA-binding domain superfamily/Winged helix DNA-binding domain"/>
    <property type="match status" value="1"/>
</dbReference>
<dbReference type="InterPro" id="IPR059106">
    <property type="entry name" value="WHD_MalT"/>
</dbReference>
<dbReference type="InterPro" id="IPR036388">
    <property type="entry name" value="WH-like_DNA-bd_sf"/>
</dbReference>
<feature type="domain" description="HTH luxR-type" evidence="4">
    <location>
        <begin position="815"/>
        <end position="880"/>
    </location>
</feature>
<proteinExistence type="predicted"/>
<dbReference type="SUPFAM" id="SSF46894">
    <property type="entry name" value="C-terminal effector domain of the bipartite response regulators"/>
    <property type="match status" value="1"/>
</dbReference>
<dbReference type="Gene3D" id="1.25.40.10">
    <property type="entry name" value="Tetratricopeptide repeat domain"/>
    <property type="match status" value="1"/>
</dbReference>
<evidence type="ECO:0000256" key="3">
    <source>
        <dbReference type="ARBA" id="ARBA00023163"/>
    </source>
</evidence>
<dbReference type="EMBL" id="JACWMS010000002">
    <property type="protein sequence ID" value="MBD1320788.1"/>
    <property type="molecule type" value="Genomic_DNA"/>
</dbReference>
<dbReference type="PANTHER" id="PTHR44688:SF16">
    <property type="entry name" value="DNA-BINDING TRANSCRIPTIONAL ACTIVATOR DEVR_DOSR"/>
    <property type="match status" value="1"/>
</dbReference>
<accession>A0ABR7WEG6</accession>
<dbReference type="SMART" id="SM00421">
    <property type="entry name" value="HTH_LUXR"/>
    <property type="match status" value="1"/>
</dbReference>
<organism evidence="5 6">
    <name type="scientific">Gordonia hankookensis</name>
    <dbReference type="NCBI Taxonomy" id="589403"/>
    <lineage>
        <taxon>Bacteria</taxon>
        <taxon>Bacillati</taxon>
        <taxon>Actinomycetota</taxon>
        <taxon>Actinomycetes</taxon>
        <taxon>Mycobacteriales</taxon>
        <taxon>Gordoniaceae</taxon>
        <taxon>Gordonia</taxon>
    </lineage>
</organism>
<keyword evidence="2" id="KW-0238">DNA-binding</keyword>
<dbReference type="Proteomes" id="UP000602395">
    <property type="component" value="Unassembled WGS sequence"/>
</dbReference>
<dbReference type="CDD" id="cd06170">
    <property type="entry name" value="LuxR_C_like"/>
    <property type="match status" value="1"/>
</dbReference>
<evidence type="ECO:0000313" key="5">
    <source>
        <dbReference type="EMBL" id="MBD1320788.1"/>
    </source>
</evidence>
<dbReference type="Pfam" id="PF25873">
    <property type="entry name" value="WHD_MalT"/>
    <property type="match status" value="1"/>
</dbReference>
<dbReference type="Gene3D" id="3.40.50.300">
    <property type="entry name" value="P-loop containing nucleotide triphosphate hydrolases"/>
    <property type="match status" value="1"/>
</dbReference>
<keyword evidence="6" id="KW-1185">Reference proteome</keyword>
<dbReference type="Pfam" id="PF00196">
    <property type="entry name" value="GerE"/>
    <property type="match status" value="1"/>
</dbReference>